<dbReference type="AlphaFoldDB" id="A0A6J4SN64"/>
<proteinExistence type="predicted"/>
<sequence length="48" mass="5573">WSRSCRITPSYAIPMRRSWRQAALRLGAAEILFFKAQVNVCFGWKADI</sequence>
<evidence type="ECO:0000313" key="1">
    <source>
        <dbReference type="EMBL" id="CAA9501638.1"/>
    </source>
</evidence>
<protein>
    <submittedName>
        <fullName evidence="1">Uncharacterized protein</fullName>
    </submittedName>
</protein>
<organism evidence="1">
    <name type="scientific">uncultured Sphingomonas sp</name>
    <dbReference type="NCBI Taxonomy" id="158754"/>
    <lineage>
        <taxon>Bacteria</taxon>
        <taxon>Pseudomonadati</taxon>
        <taxon>Pseudomonadota</taxon>
        <taxon>Alphaproteobacteria</taxon>
        <taxon>Sphingomonadales</taxon>
        <taxon>Sphingomonadaceae</taxon>
        <taxon>Sphingomonas</taxon>
        <taxon>environmental samples</taxon>
    </lineage>
</organism>
<reference evidence="1" key="1">
    <citation type="submission" date="2020-02" db="EMBL/GenBank/DDBJ databases">
        <authorList>
            <person name="Meier V. D."/>
        </authorList>
    </citation>
    <scope>NUCLEOTIDE SEQUENCE</scope>
    <source>
        <strain evidence="1">AVDCRST_MAG62</strain>
    </source>
</reference>
<accession>A0A6J4SN64</accession>
<name>A0A6J4SN64_9SPHN</name>
<feature type="non-terminal residue" evidence="1">
    <location>
        <position position="1"/>
    </location>
</feature>
<dbReference type="EMBL" id="CADCWB010000001">
    <property type="protein sequence ID" value="CAA9501638.1"/>
    <property type="molecule type" value="Genomic_DNA"/>
</dbReference>
<feature type="non-terminal residue" evidence="1">
    <location>
        <position position="48"/>
    </location>
</feature>
<gene>
    <name evidence="1" type="ORF">AVDCRST_MAG62-6</name>
</gene>